<sequence>MGNIFTPFKNSVKHYKVFYIDSFRRKTQIWEKKEKLRQVAVFYHDLWFNFIESKEKEFPDWNQNEYKSFYEKVGFFQFPFIVEERYEVNISKNAKMYGYIKNNSEYGLVFELEVHNCNEPLPELLINVSTLKKYKHIFSLFKNKDPLPYILTKCTRKRVKHTDKPIENTLVAIKHDGIFGFVYSYKSYIYEMWEGNVQNLIENVSIGNGIIYGAEKMKDGSVILLDVYQVRGHYFKDQECKSLDICVNQQDGYKYADILNIEKYYECENEVSIHKHCPSDEIFEHDKCTHPQQICLVKPEGYRFKINRTTIGICRDKKSIIKQCFKNKYVLNNDCEWDVCENKDNEIVPFYEFTHFPFAYYASFGKCIKGKLTNVQPCSSNWDKFETDVNLTELPKVFDIKTKKCEIPKLCENVKLIDSNAVVPAWYYQKHLATWNASVLFDRTIGYNCDSNNILEKVNVEYGYLIKDYKLVAACKTHLENIPTRDSNIFYNCKKKSIDMCSPGFHFNGKECTASIPNSFKFENLDVFKFNELKENNWIQHRLPSGTTPPKCENDEILVSSMCVHEECKSLSFIRELKRPIKIDNNYQCVWDEPKIKKVRYDNPYGELNFWTQNFLTEAKWNPCIIGSKVQTGNFVLDSTLHITCRMHQPFVFCPSTSTVGIEKVGTNLYACKPKNNVYSYKLPAEQTIKIILNELDYIFIPKSTWYNIDNQPFEHAQDDTSLYKANIVTTGNYFVFKADHETIINYKILANNPPNSYIKNQRLQRFTNNYNIIADDQTTQPLTYNDYTILSNLDNFNS</sequence>
<dbReference type="InterPro" id="IPR036508">
    <property type="entry name" value="Chitin-bd_dom_sf"/>
</dbReference>
<dbReference type="SUPFAM" id="SSF57625">
    <property type="entry name" value="Invertebrate chitin-binding proteins"/>
    <property type="match status" value="1"/>
</dbReference>
<evidence type="ECO:0000313" key="3">
    <source>
        <dbReference type="Proteomes" id="UP000887116"/>
    </source>
</evidence>
<accession>A0A8X6M3A9</accession>
<proteinExistence type="predicted"/>
<dbReference type="GO" id="GO:0008061">
    <property type="term" value="F:chitin binding"/>
    <property type="evidence" value="ECO:0007669"/>
    <property type="project" value="InterPro"/>
</dbReference>
<dbReference type="AlphaFoldDB" id="A0A8X6M3A9"/>
<dbReference type="GO" id="GO:0005576">
    <property type="term" value="C:extracellular region"/>
    <property type="evidence" value="ECO:0007669"/>
    <property type="project" value="InterPro"/>
</dbReference>
<reference evidence="2" key="1">
    <citation type="submission" date="2020-07" db="EMBL/GenBank/DDBJ databases">
        <title>Multicomponent nature underlies the extraordinary mechanical properties of spider dragline silk.</title>
        <authorList>
            <person name="Kono N."/>
            <person name="Nakamura H."/>
            <person name="Mori M."/>
            <person name="Yoshida Y."/>
            <person name="Ohtoshi R."/>
            <person name="Malay A.D."/>
            <person name="Moran D.A.P."/>
            <person name="Tomita M."/>
            <person name="Numata K."/>
            <person name="Arakawa K."/>
        </authorList>
    </citation>
    <scope>NUCLEOTIDE SEQUENCE</scope>
</reference>
<dbReference type="PROSITE" id="PS50940">
    <property type="entry name" value="CHIT_BIND_II"/>
    <property type="match status" value="1"/>
</dbReference>
<gene>
    <name evidence="2" type="primary">AVEN_15698_1</name>
    <name evidence="2" type="ORF">TNCT_455571</name>
</gene>
<evidence type="ECO:0000259" key="1">
    <source>
        <dbReference type="PROSITE" id="PS50940"/>
    </source>
</evidence>
<name>A0A8X6M3A9_TRICU</name>
<dbReference type="Proteomes" id="UP000887116">
    <property type="component" value="Unassembled WGS sequence"/>
</dbReference>
<dbReference type="InterPro" id="IPR002557">
    <property type="entry name" value="Chitin-bd_dom"/>
</dbReference>
<feature type="domain" description="Chitin-binding type-2" evidence="1">
    <location>
        <begin position="243"/>
        <end position="297"/>
    </location>
</feature>
<organism evidence="2 3">
    <name type="scientific">Trichonephila clavata</name>
    <name type="common">Joro spider</name>
    <name type="synonym">Nephila clavata</name>
    <dbReference type="NCBI Taxonomy" id="2740835"/>
    <lineage>
        <taxon>Eukaryota</taxon>
        <taxon>Metazoa</taxon>
        <taxon>Ecdysozoa</taxon>
        <taxon>Arthropoda</taxon>
        <taxon>Chelicerata</taxon>
        <taxon>Arachnida</taxon>
        <taxon>Araneae</taxon>
        <taxon>Araneomorphae</taxon>
        <taxon>Entelegynae</taxon>
        <taxon>Araneoidea</taxon>
        <taxon>Nephilidae</taxon>
        <taxon>Trichonephila</taxon>
    </lineage>
</organism>
<dbReference type="OrthoDB" id="6431932at2759"/>
<evidence type="ECO:0000313" key="2">
    <source>
        <dbReference type="EMBL" id="GFR32561.1"/>
    </source>
</evidence>
<dbReference type="EMBL" id="BMAO01019750">
    <property type="protein sequence ID" value="GFR32561.1"/>
    <property type="molecule type" value="Genomic_DNA"/>
</dbReference>
<keyword evidence="3" id="KW-1185">Reference proteome</keyword>
<comment type="caution">
    <text evidence="2">The sequence shown here is derived from an EMBL/GenBank/DDBJ whole genome shotgun (WGS) entry which is preliminary data.</text>
</comment>
<protein>
    <recommendedName>
        <fullName evidence="1">Chitin-binding type-2 domain-containing protein</fullName>
    </recommendedName>
</protein>